<dbReference type="InterPro" id="IPR059180">
    <property type="entry name" value="3D_YorM"/>
</dbReference>
<dbReference type="PIR" id="H97045">
    <property type="entry name" value="H97045"/>
</dbReference>
<reference evidence="1 2" key="1">
    <citation type="journal article" date="2001" name="J. Bacteriol.">
        <title>Genome sequence and comparative analysis of the solvent-producing bacterium Clostridium acetobutylicum.</title>
        <authorList>
            <person name="Nolling J."/>
            <person name="Breton G."/>
            <person name="Omelchenko M.V."/>
            <person name="Makarova K.S."/>
            <person name="Zeng Q."/>
            <person name="Gibson R."/>
            <person name="Lee H.M."/>
            <person name="Dubois J."/>
            <person name="Qiu D."/>
            <person name="Hitti J."/>
            <person name="Wolf Y.I."/>
            <person name="Tatusov R.L."/>
            <person name="Sabathe F."/>
            <person name="Doucette-Stamm L."/>
            <person name="Soucaille P."/>
            <person name="Daly M.J."/>
            <person name="Bennett G.N."/>
            <person name="Koonin E.V."/>
            <person name="Smith D.R."/>
        </authorList>
    </citation>
    <scope>NUCLEOTIDE SEQUENCE [LARGE SCALE GENOMIC DNA]</scope>
    <source>
        <strain evidence="2">ATCC 824 / DSM 792 / JCM 1419 / LMG 5710 / VKM B-1787</strain>
    </source>
</reference>
<dbReference type="eggNOG" id="COG3584">
    <property type="taxonomic scope" value="Bacteria"/>
</dbReference>
<dbReference type="KEGG" id="cac:CA_C1183"/>
<dbReference type="OrthoDB" id="9809488at2"/>
<dbReference type="HOGENOM" id="CLU_1400322_0_0_9"/>
<evidence type="ECO:0000313" key="1">
    <source>
        <dbReference type="EMBL" id="AAK79155.1"/>
    </source>
</evidence>
<dbReference type="STRING" id="272562.CA_C1183"/>
<organism evidence="1 2">
    <name type="scientific">Clostridium acetobutylicum (strain ATCC 824 / DSM 792 / JCM 1419 / IAM 19013 / LMG 5710 / NBRC 13948 / NRRL B-527 / VKM B-1787 / 2291 / W)</name>
    <dbReference type="NCBI Taxonomy" id="272562"/>
    <lineage>
        <taxon>Bacteria</taxon>
        <taxon>Bacillati</taxon>
        <taxon>Bacillota</taxon>
        <taxon>Clostridia</taxon>
        <taxon>Eubacteriales</taxon>
        <taxon>Clostridiaceae</taxon>
        <taxon>Clostridium</taxon>
    </lineage>
</organism>
<accession>Q97JU0</accession>
<dbReference type="PATRIC" id="fig|272562.8.peg.1386"/>
<dbReference type="RefSeq" id="WP_010964496.1">
    <property type="nucleotide sequence ID" value="NC_003030.1"/>
</dbReference>
<gene>
    <name evidence="1" type="ordered locus">CA_C1183</name>
</gene>
<dbReference type="CDD" id="cd14667">
    <property type="entry name" value="3D_containing_proteins"/>
    <property type="match status" value="1"/>
</dbReference>
<name>Q97JU0_CLOAB</name>
<proteinExistence type="predicted"/>
<evidence type="ECO:0000313" key="2">
    <source>
        <dbReference type="Proteomes" id="UP000000814"/>
    </source>
</evidence>
<dbReference type="GeneID" id="44997693"/>
<keyword evidence="2" id="KW-1185">Reference proteome</keyword>
<dbReference type="Proteomes" id="UP000000814">
    <property type="component" value="Chromosome"/>
</dbReference>
<protein>
    <recommendedName>
        <fullName evidence="3">3D domain-containing protein</fullName>
    </recommendedName>
</protein>
<dbReference type="AlphaFoldDB" id="Q97JU0"/>
<evidence type="ECO:0008006" key="3">
    <source>
        <dbReference type="Google" id="ProtNLM"/>
    </source>
</evidence>
<sequence>MTKRARVGLFGLCVISTLCLNNNTTIKINKPITACLPPKSEMVDKFEFDGDKEFQKVQYKLCLEEKEKQRILQQKTCEQQVELKRQKELKTIKIELSFYTNNCIDCGKNDAISKSGKKLDESYVYCAAPPDIPFGTIISIKGFGDLIVVDRGRAIHYKYDQDGNKIMKLDVFVLGASEEFLNSKGIVKTTGVIK</sequence>
<dbReference type="EMBL" id="AE001437">
    <property type="protein sequence ID" value="AAK79155.1"/>
    <property type="molecule type" value="Genomic_DNA"/>
</dbReference>